<dbReference type="InterPro" id="IPR027806">
    <property type="entry name" value="HARBI1_dom"/>
</dbReference>
<evidence type="ECO:0000256" key="6">
    <source>
        <dbReference type="ARBA" id="ARBA00022801"/>
    </source>
</evidence>
<gene>
    <name evidence="9" type="ORF">R1flu_019969</name>
</gene>
<protein>
    <recommendedName>
        <fullName evidence="8">DDE Tnp4 domain-containing protein</fullName>
    </recommendedName>
</protein>
<dbReference type="GO" id="GO:0005634">
    <property type="term" value="C:nucleus"/>
    <property type="evidence" value="ECO:0007669"/>
    <property type="project" value="UniProtKB-SubCell"/>
</dbReference>
<proteinExistence type="inferred from homology"/>
<comment type="caution">
    <text evidence="9">The sequence shown here is derived from an EMBL/GenBank/DDBJ whole genome shotgun (WGS) entry which is preliminary data.</text>
</comment>
<evidence type="ECO:0000256" key="7">
    <source>
        <dbReference type="ARBA" id="ARBA00023242"/>
    </source>
</evidence>
<evidence type="ECO:0000313" key="10">
    <source>
        <dbReference type="Proteomes" id="UP001605036"/>
    </source>
</evidence>
<dbReference type="AlphaFoldDB" id="A0ABD1ZK61"/>
<organism evidence="9 10">
    <name type="scientific">Riccia fluitans</name>
    <dbReference type="NCBI Taxonomy" id="41844"/>
    <lineage>
        <taxon>Eukaryota</taxon>
        <taxon>Viridiplantae</taxon>
        <taxon>Streptophyta</taxon>
        <taxon>Embryophyta</taxon>
        <taxon>Marchantiophyta</taxon>
        <taxon>Marchantiopsida</taxon>
        <taxon>Marchantiidae</taxon>
        <taxon>Marchantiales</taxon>
        <taxon>Ricciaceae</taxon>
        <taxon>Riccia</taxon>
    </lineage>
</organism>
<dbReference type="Proteomes" id="UP001605036">
    <property type="component" value="Unassembled WGS sequence"/>
</dbReference>
<dbReference type="GO" id="GO:0046872">
    <property type="term" value="F:metal ion binding"/>
    <property type="evidence" value="ECO:0007669"/>
    <property type="project" value="UniProtKB-KW"/>
</dbReference>
<evidence type="ECO:0000256" key="1">
    <source>
        <dbReference type="ARBA" id="ARBA00001968"/>
    </source>
</evidence>
<name>A0ABD1ZK61_9MARC</name>
<keyword evidence="6" id="KW-0378">Hydrolase</keyword>
<evidence type="ECO:0000256" key="2">
    <source>
        <dbReference type="ARBA" id="ARBA00004123"/>
    </source>
</evidence>
<dbReference type="PANTHER" id="PTHR22930:SF85">
    <property type="entry name" value="GH03217P-RELATED"/>
    <property type="match status" value="1"/>
</dbReference>
<evidence type="ECO:0000313" key="9">
    <source>
        <dbReference type="EMBL" id="KAL2651841.1"/>
    </source>
</evidence>
<comment type="cofactor">
    <cofactor evidence="1">
        <name>a divalent metal cation</name>
        <dbReference type="ChEBI" id="CHEBI:60240"/>
    </cofactor>
</comment>
<dbReference type="InterPro" id="IPR045249">
    <property type="entry name" value="HARBI1-like"/>
</dbReference>
<keyword evidence="10" id="KW-1185">Reference proteome</keyword>
<keyword evidence="5" id="KW-0479">Metal-binding</keyword>
<accession>A0ABD1ZK61</accession>
<evidence type="ECO:0000256" key="4">
    <source>
        <dbReference type="ARBA" id="ARBA00022722"/>
    </source>
</evidence>
<sequence length="180" mass="20061">MPKSTFDFIVSRLASQVCRQDTKYRKAVPPDVKVGAVIHRLVIGHNYFHVCDRFGIGESTVQEIMREGVEAIIVELGPEYLKWPSTSEMIKVSNGFQLRSGLPNVQGAIDGTFIRIKAPPSKEVAIDYYNRKGYHAIVLKVINDTDGCFLDISCGMPGSTNDKRVLRNRSFLLGSPEVIC</sequence>
<comment type="similarity">
    <text evidence="3">Belongs to the HARBI1 family.</text>
</comment>
<keyword evidence="4" id="KW-0540">Nuclease</keyword>
<evidence type="ECO:0000256" key="5">
    <source>
        <dbReference type="ARBA" id="ARBA00022723"/>
    </source>
</evidence>
<dbReference type="PANTHER" id="PTHR22930">
    <property type="match status" value="1"/>
</dbReference>
<dbReference type="EMBL" id="JBHFFA010000001">
    <property type="protein sequence ID" value="KAL2651841.1"/>
    <property type="molecule type" value="Genomic_DNA"/>
</dbReference>
<evidence type="ECO:0000256" key="3">
    <source>
        <dbReference type="ARBA" id="ARBA00006958"/>
    </source>
</evidence>
<dbReference type="Pfam" id="PF13359">
    <property type="entry name" value="DDE_Tnp_4"/>
    <property type="match status" value="1"/>
</dbReference>
<reference evidence="9 10" key="1">
    <citation type="submission" date="2024-09" db="EMBL/GenBank/DDBJ databases">
        <title>Chromosome-scale assembly of Riccia fluitans.</title>
        <authorList>
            <person name="Paukszto L."/>
            <person name="Sawicki J."/>
            <person name="Karawczyk K."/>
            <person name="Piernik-Szablinska J."/>
            <person name="Szczecinska M."/>
            <person name="Mazdziarz M."/>
        </authorList>
    </citation>
    <scope>NUCLEOTIDE SEQUENCE [LARGE SCALE GENOMIC DNA]</scope>
    <source>
        <strain evidence="9">Rf_01</strain>
        <tissue evidence="9">Aerial parts of the thallus</tissue>
    </source>
</reference>
<dbReference type="GO" id="GO:0004518">
    <property type="term" value="F:nuclease activity"/>
    <property type="evidence" value="ECO:0007669"/>
    <property type="project" value="UniProtKB-KW"/>
</dbReference>
<evidence type="ECO:0000259" key="8">
    <source>
        <dbReference type="Pfam" id="PF13359"/>
    </source>
</evidence>
<comment type="subcellular location">
    <subcellularLocation>
        <location evidence="2">Nucleus</location>
    </subcellularLocation>
</comment>
<keyword evidence="7" id="KW-0539">Nucleus</keyword>
<feature type="domain" description="DDE Tnp4" evidence="8">
    <location>
        <begin position="109"/>
        <end position="172"/>
    </location>
</feature>
<dbReference type="GO" id="GO:0016787">
    <property type="term" value="F:hydrolase activity"/>
    <property type="evidence" value="ECO:0007669"/>
    <property type="project" value="UniProtKB-KW"/>
</dbReference>